<gene>
    <name evidence="3" type="ORF">R9X50_00749700</name>
</gene>
<name>A0AAQ3RCS5_9PEZI</name>
<evidence type="ECO:0000313" key="3">
    <source>
        <dbReference type="EMBL" id="WPH04605.1"/>
    </source>
</evidence>
<feature type="domain" description="Heterokaryon incompatibility" evidence="2">
    <location>
        <begin position="95"/>
        <end position="239"/>
    </location>
</feature>
<dbReference type="EMBL" id="CP138592">
    <property type="protein sequence ID" value="WPH04605.1"/>
    <property type="molecule type" value="Genomic_DNA"/>
</dbReference>
<feature type="signal peptide" evidence="1">
    <location>
        <begin position="1"/>
        <end position="18"/>
    </location>
</feature>
<organism evidence="3 4">
    <name type="scientific">Acrodontium crateriforme</name>
    <dbReference type="NCBI Taxonomy" id="150365"/>
    <lineage>
        <taxon>Eukaryota</taxon>
        <taxon>Fungi</taxon>
        <taxon>Dikarya</taxon>
        <taxon>Ascomycota</taxon>
        <taxon>Pezizomycotina</taxon>
        <taxon>Dothideomycetes</taxon>
        <taxon>Dothideomycetidae</taxon>
        <taxon>Mycosphaerellales</taxon>
        <taxon>Teratosphaeriaceae</taxon>
        <taxon>Acrodontium</taxon>
    </lineage>
</organism>
<accession>A0AAQ3RCS5</accession>
<proteinExistence type="predicted"/>
<sequence>MWKMVFWLWSMILPIWDGFDLMEATIVERIPKALQRWFSRYQQNQKARKVLPAYQHAPLLPGKIRLMRLKSQSRIFPSVVEAELFEASVESVPSYEAVSYRWGSSERTDEIVLNGKRFAVTKSALELLLARRSIWRERTLWIDAICIDQANEEEKTIQVRMMKDIYSLAERVVAFPGGDWTARVAAPLIIEIFGYEFSTQRTSLQNSEIWRREGRSIKWQTMIDLFTNEYFNRGWMIQEIAVAKKVELYYGNMYIPWSLFSRVIDTIMVPHRSNELMISKERGQSRLIKASTLENIGFMTSLRPTDVAEERWTLQPQFEALLMKTCSFGTADPRDRIFSLRGIAVDIEDDRLKPDYSVTPEDLFEEVARHVMFEGSHHSLHLLSIAGVGFRSDELKMPSWVPNFGETRDFVPYSEIKSLSTNYQASGDSIAVIQPGPYPGSISCKGVLCDQIKAMSRAGAFQFADGQSPQPKTVNAVHFSRVKFKFVKAAMDLISENKDLWATGFDVIKERLWLALLADRVNYLPAARLPFKDIFWHWFRYIELLNSFNNIKELHHSHFTEDVAESYVDGSIASYDWGMVFSVHGRTFAVTERGELALVPPKALPTDIIFLPYGSQVPMVIREKNEEGTYELVGEAYVQGAMMGEMMEYRSTHEMTAIFI</sequence>
<dbReference type="Proteomes" id="UP001303373">
    <property type="component" value="Chromosome 13"/>
</dbReference>
<dbReference type="Pfam" id="PF26639">
    <property type="entry name" value="Het-6_barrel"/>
    <property type="match status" value="1"/>
</dbReference>
<protein>
    <submittedName>
        <fullName evidence="3">HET-domain-containing protein</fullName>
    </submittedName>
</protein>
<evidence type="ECO:0000313" key="4">
    <source>
        <dbReference type="Proteomes" id="UP001303373"/>
    </source>
</evidence>
<dbReference type="AlphaFoldDB" id="A0AAQ3RCS5"/>
<keyword evidence="1" id="KW-0732">Signal</keyword>
<evidence type="ECO:0000256" key="1">
    <source>
        <dbReference type="SAM" id="SignalP"/>
    </source>
</evidence>
<reference evidence="3 4" key="1">
    <citation type="submission" date="2023-11" db="EMBL/GenBank/DDBJ databases">
        <title>An acidophilic fungus is an integral part of prey digestion in a carnivorous sundew plant.</title>
        <authorList>
            <person name="Tsai I.J."/>
        </authorList>
    </citation>
    <scope>NUCLEOTIDE SEQUENCE [LARGE SCALE GENOMIC DNA]</scope>
    <source>
        <strain evidence="3">169a</strain>
    </source>
</reference>
<feature type="chain" id="PRO_5042963651" evidence="1">
    <location>
        <begin position="19"/>
        <end position="660"/>
    </location>
</feature>
<dbReference type="PANTHER" id="PTHR24148:SF73">
    <property type="entry name" value="HET DOMAIN PROTEIN (AFU_ORTHOLOGUE AFUA_8G01020)"/>
    <property type="match status" value="1"/>
</dbReference>
<dbReference type="PANTHER" id="PTHR24148">
    <property type="entry name" value="ANKYRIN REPEAT DOMAIN-CONTAINING PROTEIN 39 HOMOLOG-RELATED"/>
    <property type="match status" value="1"/>
</dbReference>
<dbReference type="Pfam" id="PF06985">
    <property type="entry name" value="HET"/>
    <property type="match status" value="1"/>
</dbReference>
<keyword evidence="4" id="KW-1185">Reference proteome</keyword>
<dbReference type="InterPro" id="IPR052895">
    <property type="entry name" value="HetReg/Transcr_Mod"/>
</dbReference>
<dbReference type="InterPro" id="IPR010730">
    <property type="entry name" value="HET"/>
</dbReference>
<evidence type="ECO:0000259" key="2">
    <source>
        <dbReference type="Pfam" id="PF06985"/>
    </source>
</evidence>